<keyword evidence="5 7" id="KW-1133">Transmembrane helix</keyword>
<feature type="transmembrane region" description="Helical" evidence="7">
    <location>
        <begin position="156"/>
        <end position="175"/>
    </location>
</feature>
<sequence length="616" mass="70378">MRFNYKGVLLMLGALLYFYFLVGGIETFLNGNPDATAAWKTDQKEAFYFNILIVFSLFLLLMGIFNRYMVSFILTNIVVVLLAVISYYKFSFLGEYLYPWDMLLYNNIFNLLPNLYKEIDSAKLLGGAAIVIAIISGIVAYAFIKKPKRLIRLNPWIRIAFIGAAAAFLSIFIFYRSIPNVEASLKEVGVTNLTFDQIRNYKTNGFLVTFLLNMQSAIVLSPSGYNEKNINEIVDDLESVPPKVKPDLEKKPNIIFVMSESFWDPTSMENLTFGTDPVPNVREHQTGKILSPTFGGGTSNVEFEVLTGFSNMFLPPGSVPYQQYIKDELPSMPRYLADMGYQTTAIHPYPKWFWNREEVYKHIGFDKFIDIDGFTDPLYKGPFVSDEQVTNTIIDQTEQSEDPVFAYAITMQNHTGYNEDKYPEYTVETGVPETVDPVFNLLLRSYTQGVSDADKAFKQLIDYYENAEEPTLVVFFGDHLPAIGQDYKFYKQADFVARGPGEENWDLEDYQDTRTTPLVIWNNYGAPTPEIETVSTSFLGPTVFDMAGIQKPLYYSILEQFSEQMPGYTRDLKIDAEGNLLNVTPDAVERIKQDYQLIQYDLLFGKQYSRDALFKP</sequence>
<gene>
    <name evidence="9" type="ORF">QWY15_04055</name>
</gene>
<evidence type="ECO:0000256" key="1">
    <source>
        <dbReference type="ARBA" id="ARBA00004651"/>
    </source>
</evidence>
<evidence type="ECO:0000256" key="4">
    <source>
        <dbReference type="ARBA" id="ARBA00022692"/>
    </source>
</evidence>
<dbReference type="RefSeq" id="WP_301725508.1">
    <property type="nucleotide sequence ID" value="NZ_JAUJWW010000001.1"/>
</dbReference>
<dbReference type="InterPro" id="IPR050448">
    <property type="entry name" value="OpgB/LTA_synthase_biosynth"/>
</dbReference>
<dbReference type="SUPFAM" id="SSF53649">
    <property type="entry name" value="Alkaline phosphatase-like"/>
    <property type="match status" value="1"/>
</dbReference>
<dbReference type="Gene3D" id="3.40.720.10">
    <property type="entry name" value="Alkaline Phosphatase, subunit A"/>
    <property type="match status" value="1"/>
</dbReference>
<keyword evidence="6 7" id="KW-0472">Membrane</keyword>
<organism evidence="9 10">
    <name type="scientific">Planococcus liqunii</name>
    <dbReference type="NCBI Taxonomy" id="3058394"/>
    <lineage>
        <taxon>Bacteria</taxon>
        <taxon>Bacillati</taxon>
        <taxon>Bacillota</taxon>
        <taxon>Bacilli</taxon>
        <taxon>Bacillales</taxon>
        <taxon>Caryophanaceae</taxon>
        <taxon>Planococcus</taxon>
    </lineage>
</organism>
<keyword evidence="10" id="KW-1185">Reference proteome</keyword>
<feature type="transmembrane region" description="Helical" evidence="7">
    <location>
        <begin position="72"/>
        <end position="90"/>
    </location>
</feature>
<evidence type="ECO:0000259" key="8">
    <source>
        <dbReference type="Pfam" id="PF00884"/>
    </source>
</evidence>
<feature type="transmembrane region" description="Helical" evidence="7">
    <location>
        <begin position="124"/>
        <end position="144"/>
    </location>
</feature>
<comment type="caution">
    <text evidence="9">The sequence shown here is derived from an EMBL/GenBank/DDBJ whole genome shotgun (WGS) entry which is preliminary data.</text>
</comment>
<reference evidence="9 10" key="1">
    <citation type="submission" date="2023-06" db="EMBL/GenBank/DDBJ databases">
        <title>Novel species in genus Planococcus.</title>
        <authorList>
            <person name="Ning S."/>
        </authorList>
    </citation>
    <scope>NUCLEOTIDE SEQUENCE [LARGE SCALE GENOMIC DNA]</scope>
    <source>
        <strain evidence="9 10">N064</strain>
    </source>
</reference>
<proteinExistence type="predicted"/>
<feature type="domain" description="Sulfatase N-terminal" evidence="8">
    <location>
        <begin position="252"/>
        <end position="549"/>
    </location>
</feature>
<dbReference type="CDD" id="cd16015">
    <property type="entry name" value="LTA_synthase"/>
    <property type="match status" value="1"/>
</dbReference>
<keyword evidence="3" id="KW-1003">Cell membrane</keyword>
<evidence type="ECO:0000256" key="5">
    <source>
        <dbReference type="ARBA" id="ARBA00022989"/>
    </source>
</evidence>
<evidence type="ECO:0000256" key="7">
    <source>
        <dbReference type="SAM" id="Phobius"/>
    </source>
</evidence>
<dbReference type="Proteomes" id="UP001172054">
    <property type="component" value="Unassembled WGS sequence"/>
</dbReference>
<protein>
    <submittedName>
        <fullName evidence="9">LTA synthase family protein</fullName>
    </submittedName>
</protein>
<evidence type="ECO:0000256" key="3">
    <source>
        <dbReference type="ARBA" id="ARBA00022475"/>
    </source>
</evidence>
<dbReference type="InterPro" id="IPR017850">
    <property type="entry name" value="Alkaline_phosphatase_core_sf"/>
</dbReference>
<dbReference type="PANTHER" id="PTHR47371:SF3">
    <property type="entry name" value="PHOSPHOGLYCEROL TRANSFERASE I"/>
    <property type="match status" value="1"/>
</dbReference>
<accession>A0ABT8MNJ1</accession>
<dbReference type="Pfam" id="PF00884">
    <property type="entry name" value="Sulfatase"/>
    <property type="match status" value="1"/>
</dbReference>
<dbReference type="EMBL" id="JAUJWW010000001">
    <property type="protein sequence ID" value="MDN7226462.1"/>
    <property type="molecule type" value="Genomic_DNA"/>
</dbReference>
<keyword evidence="4 7" id="KW-0812">Transmembrane</keyword>
<feature type="transmembrane region" description="Helical" evidence="7">
    <location>
        <begin position="7"/>
        <end position="26"/>
    </location>
</feature>
<dbReference type="PANTHER" id="PTHR47371">
    <property type="entry name" value="LIPOTEICHOIC ACID SYNTHASE"/>
    <property type="match status" value="1"/>
</dbReference>
<evidence type="ECO:0000313" key="9">
    <source>
        <dbReference type="EMBL" id="MDN7226462.1"/>
    </source>
</evidence>
<name>A0ABT8MNJ1_9BACL</name>
<feature type="transmembrane region" description="Helical" evidence="7">
    <location>
        <begin position="46"/>
        <end position="65"/>
    </location>
</feature>
<evidence type="ECO:0000313" key="10">
    <source>
        <dbReference type="Proteomes" id="UP001172054"/>
    </source>
</evidence>
<evidence type="ECO:0000256" key="6">
    <source>
        <dbReference type="ARBA" id="ARBA00023136"/>
    </source>
</evidence>
<comment type="subcellular location">
    <subcellularLocation>
        <location evidence="1">Cell membrane</location>
        <topology evidence="1">Multi-pass membrane protein</topology>
    </subcellularLocation>
</comment>
<dbReference type="InterPro" id="IPR000917">
    <property type="entry name" value="Sulfatase_N"/>
</dbReference>
<evidence type="ECO:0000256" key="2">
    <source>
        <dbReference type="ARBA" id="ARBA00004936"/>
    </source>
</evidence>
<comment type="pathway">
    <text evidence="2">Cell wall biogenesis; lipoteichoic acid biosynthesis.</text>
</comment>